<evidence type="ECO:0000313" key="1">
    <source>
        <dbReference type="EMBL" id="CAH0384160.1"/>
    </source>
</evidence>
<protein>
    <submittedName>
        <fullName evidence="1">Uncharacterized protein</fullName>
    </submittedName>
</protein>
<evidence type="ECO:0000313" key="2">
    <source>
        <dbReference type="Proteomes" id="UP001152759"/>
    </source>
</evidence>
<dbReference type="AlphaFoldDB" id="A0A9P0F0X4"/>
<name>A0A9P0F0X4_BEMTA</name>
<reference evidence="1" key="1">
    <citation type="submission" date="2021-12" db="EMBL/GenBank/DDBJ databases">
        <authorList>
            <person name="King R."/>
        </authorList>
    </citation>
    <scope>NUCLEOTIDE SEQUENCE</scope>
</reference>
<gene>
    <name evidence="1" type="ORF">BEMITA_LOCUS3533</name>
</gene>
<proteinExistence type="predicted"/>
<dbReference type="EMBL" id="OU963863">
    <property type="protein sequence ID" value="CAH0384160.1"/>
    <property type="molecule type" value="Genomic_DNA"/>
</dbReference>
<keyword evidence="2" id="KW-1185">Reference proteome</keyword>
<organism evidence="1 2">
    <name type="scientific">Bemisia tabaci</name>
    <name type="common">Sweetpotato whitefly</name>
    <name type="synonym">Aleurodes tabaci</name>
    <dbReference type="NCBI Taxonomy" id="7038"/>
    <lineage>
        <taxon>Eukaryota</taxon>
        <taxon>Metazoa</taxon>
        <taxon>Ecdysozoa</taxon>
        <taxon>Arthropoda</taxon>
        <taxon>Hexapoda</taxon>
        <taxon>Insecta</taxon>
        <taxon>Pterygota</taxon>
        <taxon>Neoptera</taxon>
        <taxon>Paraneoptera</taxon>
        <taxon>Hemiptera</taxon>
        <taxon>Sternorrhyncha</taxon>
        <taxon>Aleyrodoidea</taxon>
        <taxon>Aleyrodidae</taxon>
        <taxon>Aleyrodinae</taxon>
        <taxon>Bemisia</taxon>
    </lineage>
</organism>
<sequence>MVKADYHGRAEGYEQLIEKKMKTVTILIAVLPQILTALDFSAPKLPKVNEKVLAIFKHIEDAVQGDDGREERAVTGKNETNPHMLENGTILNGPLSYNELVTNQCIKLYDSCLEASFLHLSKSNTTKSETSRFSKLASKITAVMLSFFDSDLWKEAIVTGASHIVADRCHAIKLECFIKTGFLSKLADEVDPGFPGAAKLVEMSARAVKFLTKLPGILESEEFLASFMGEAVKMFSPRKLRERFAD</sequence>
<dbReference type="Proteomes" id="UP001152759">
    <property type="component" value="Chromosome 2"/>
</dbReference>
<accession>A0A9P0F0X4</accession>